<accession>A0A6J4H4M0</accession>
<name>A0A6J4H4M0_9CHLR</name>
<reference evidence="2" key="1">
    <citation type="submission" date="2020-02" db="EMBL/GenBank/DDBJ databases">
        <authorList>
            <person name="Meier V. D."/>
        </authorList>
    </citation>
    <scope>NUCLEOTIDE SEQUENCE</scope>
    <source>
        <strain evidence="2">AVDCRST_MAG26</strain>
    </source>
</reference>
<dbReference type="AlphaFoldDB" id="A0A6J4H4M0"/>
<protein>
    <submittedName>
        <fullName evidence="2">Uncharacterized protein</fullName>
    </submittedName>
</protein>
<proteinExistence type="predicted"/>
<evidence type="ECO:0000313" key="2">
    <source>
        <dbReference type="EMBL" id="CAA9211251.1"/>
    </source>
</evidence>
<feature type="region of interest" description="Disordered" evidence="1">
    <location>
        <begin position="1"/>
        <end position="42"/>
    </location>
</feature>
<sequence>CGGIADSAFQRAGERSSASTTRSRLWVMSPPASGSTRCTGGP</sequence>
<organism evidence="2">
    <name type="scientific">uncultured Chloroflexia bacterium</name>
    <dbReference type="NCBI Taxonomy" id="1672391"/>
    <lineage>
        <taxon>Bacteria</taxon>
        <taxon>Bacillati</taxon>
        <taxon>Chloroflexota</taxon>
        <taxon>Chloroflexia</taxon>
        <taxon>environmental samples</taxon>
    </lineage>
</organism>
<dbReference type="EMBL" id="CADCTK010000029">
    <property type="protein sequence ID" value="CAA9211251.1"/>
    <property type="molecule type" value="Genomic_DNA"/>
</dbReference>
<feature type="non-terminal residue" evidence="2">
    <location>
        <position position="1"/>
    </location>
</feature>
<feature type="non-terminal residue" evidence="2">
    <location>
        <position position="42"/>
    </location>
</feature>
<gene>
    <name evidence="2" type="ORF">AVDCRST_MAG26-107</name>
</gene>
<feature type="compositionally biased region" description="Polar residues" evidence="1">
    <location>
        <begin position="32"/>
        <end position="42"/>
    </location>
</feature>
<evidence type="ECO:0000256" key="1">
    <source>
        <dbReference type="SAM" id="MobiDB-lite"/>
    </source>
</evidence>